<feature type="region of interest" description="Disordered" evidence="1">
    <location>
        <begin position="61"/>
        <end position="229"/>
    </location>
</feature>
<dbReference type="GO" id="GO:0043213">
    <property type="term" value="P:bacteriocin transport"/>
    <property type="evidence" value="ECO:0007669"/>
    <property type="project" value="InterPro"/>
</dbReference>
<reference evidence="3 4" key="1">
    <citation type="submission" date="2016-10" db="EMBL/GenBank/DDBJ databases">
        <authorList>
            <person name="de Groot N.N."/>
        </authorList>
    </citation>
    <scope>NUCLEOTIDE SEQUENCE [LARGE SCALE GENOMIC DNA]</scope>
    <source>
        <strain evidence="3 4">ATCC 43154</strain>
    </source>
</reference>
<keyword evidence="4" id="KW-1185">Reference proteome</keyword>
<dbReference type="Proteomes" id="UP000199470">
    <property type="component" value="Unassembled WGS sequence"/>
</dbReference>
<accession>A0A1I4U8F3</accession>
<dbReference type="InterPro" id="IPR014161">
    <property type="entry name" value="Tol-Pal_TolA"/>
</dbReference>
<keyword evidence="2" id="KW-0812">Transmembrane</keyword>
<sequence>MNPATTGGPYKVPREHDGWRAIALAAAMHAGLVFFLWVGVHWQSNEPVAVEAEVWDMKVQSAAPPAPPAPEAQPEPEPEPTPAVKPPPVAPPVETPPTPKEPDIALERQKAKLKAMKEKQEELKQERLKQEAEDKLAKVKAKELADKKAAEQKLKDEKLKKEQAEKDKKEQAEKDKKAADKLAKTKADKASDKAAEKARAAEMSRLTGAVGAGTSGTAAKSTGPRSDGSYEAAIRGKIKGNLVYSSTDDSLVATFKITQLPTGEVLSVRKTKSSGVAAYDSAIENAIFKSSPLPKKKDGTVEREFEAVFNLKDLH</sequence>
<proteinExistence type="predicted"/>
<feature type="compositionally biased region" description="Pro residues" evidence="1">
    <location>
        <begin position="64"/>
        <end position="99"/>
    </location>
</feature>
<dbReference type="GO" id="GO:0016020">
    <property type="term" value="C:membrane"/>
    <property type="evidence" value="ECO:0007669"/>
    <property type="project" value="InterPro"/>
</dbReference>
<keyword evidence="2" id="KW-1133">Transmembrane helix</keyword>
<evidence type="ECO:0000256" key="2">
    <source>
        <dbReference type="SAM" id="Phobius"/>
    </source>
</evidence>
<dbReference type="Pfam" id="PF13103">
    <property type="entry name" value="TonB_2"/>
    <property type="match status" value="1"/>
</dbReference>
<dbReference type="Gene3D" id="3.30.1150.10">
    <property type="match status" value="1"/>
</dbReference>
<organism evidence="3 4">
    <name type="scientific">Rugamonas rubra</name>
    <dbReference type="NCBI Taxonomy" id="758825"/>
    <lineage>
        <taxon>Bacteria</taxon>
        <taxon>Pseudomonadati</taxon>
        <taxon>Pseudomonadota</taxon>
        <taxon>Betaproteobacteria</taxon>
        <taxon>Burkholderiales</taxon>
        <taxon>Oxalobacteraceae</taxon>
        <taxon>Telluria group</taxon>
        <taxon>Rugamonas</taxon>
    </lineage>
</organism>
<evidence type="ECO:0000256" key="1">
    <source>
        <dbReference type="SAM" id="MobiDB-lite"/>
    </source>
</evidence>
<keyword evidence="2" id="KW-0472">Membrane</keyword>
<protein>
    <submittedName>
        <fullName evidence="3">Colicin import membrane protein</fullName>
    </submittedName>
</protein>
<name>A0A1I4U8F3_9BURK</name>
<dbReference type="SUPFAM" id="SSF74653">
    <property type="entry name" value="TolA/TonB C-terminal domain"/>
    <property type="match status" value="1"/>
</dbReference>
<evidence type="ECO:0000313" key="4">
    <source>
        <dbReference type="Proteomes" id="UP000199470"/>
    </source>
</evidence>
<feature type="transmembrane region" description="Helical" evidence="2">
    <location>
        <begin position="21"/>
        <end position="42"/>
    </location>
</feature>
<feature type="compositionally biased region" description="Basic and acidic residues" evidence="1">
    <location>
        <begin position="100"/>
        <end position="202"/>
    </location>
</feature>
<dbReference type="EMBL" id="FOTW01000038">
    <property type="protein sequence ID" value="SFM85254.1"/>
    <property type="molecule type" value="Genomic_DNA"/>
</dbReference>
<dbReference type="RefSeq" id="WP_093390938.1">
    <property type="nucleotide sequence ID" value="NZ_FOTW01000038.1"/>
</dbReference>
<dbReference type="GO" id="GO:0019534">
    <property type="term" value="F:toxin transmembrane transporter activity"/>
    <property type="evidence" value="ECO:0007669"/>
    <property type="project" value="InterPro"/>
</dbReference>
<gene>
    <name evidence="3" type="ORF">SAMN02982985_05543</name>
</gene>
<dbReference type="OrthoDB" id="5298892at2"/>
<evidence type="ECO:0000313" key="3">
    <source>
        <dbReference type="EMBL" id="SFM85254.1"/>
    </source>
</evidence>
<dbReference type="AlphaFoldDB" id="A0A1I4U8F3"/>
<dbReference type="NCBIfam" id="TIGR02794">
    <property type="entry name" value="tolA_full"/>
    <property type="match status" value="1"/>
</dbReference>
<dbReference type="STRING" id="758825.SAMN02982985_05543"/>